<dbReference type="PIRSF" id="PIRSF037307">
    <property type="entry name" value="Lhr-like_helic_prd"/>
    <property type="match status" value="1"/>
</dbReference>
<feature type="domain" description="Helicase ATP-binding" evidence="10">
    <location>
        <begin position="41"/>
        <end position="241"/>
    </location>
</feature>
<dbReference type="InterPro" id="IPR011545">
    <property type="entry name" value="DEAD/DEAH_box_helicase_dom"/>
</dbReference>
<evidence type="ECO:0000256" key="4">
    <source>
        <dbReference type="ARBA" id="ARBA00022806"/>
    </source>
</evidence>
<keyword evidence="8" id="KW-0413">Isomerase</keyword>
<dbReference type="InterPro" id="IPR045628">
    <property type="entry name" value="Lhr_WH_dom"/>
</dbReference>
<dbReference type="InterPro" id="IPR014001">
    <property type="entry name" value="Helicase_ATP-bd"/>
</dbReference>
<dbReference type="GO" id="GO:0140097">
    <property type="term" value="F:catalytic activity, acting on DNA"/>
    <property type="evidence" value="ECO:0007669"/>
    <property type="project" value="UniProtKB-ARBA"/>
</dbReference>
<dbReference type="AlphaFoldDB" id="C7DIU9"/>
<keyword evidence="3" id="KW-0378">Hydrolase</keyword>
<proteinExistence type="inferred from homology"/>
<dbReference type="EMBL" id="GG697241">
    <property type="protein sequence ID" value="EET89873.1"/>
    <property type="molecule type" value="Genomic_DNA"/>
</dbReference>
<evidence type="ECO:0000256" key="3">
    <source>
        <dbReference type="ARBA" id="ARBA00022801"/>
    </source>
</evidence>
<keyword evidence="4" id="KW-0347">Helicase</keyword>
<dbReference type="Pfam" id="PF08494">
    <property type="entry name" value="DEAD_assoc"/>
    <property type="match status" value="1"/>
</dbReference>
<dbReference type="PROSITE" id="PS51194">
    <property type="entry name" value="HELICASE_CTER"/>
    <property type="match status" value="1"/>
</dbReference>
<dbReference type="PANTHER" id="PTHR47962:SF6">
    <property type="entry name" value="LARGE HELICASE-RELATED PROTEIN"/>
    <property type="match status" value="1"/>
</dbReference>
<dbReference type="CDD" id="cd18796">
    <property type="entry name" value="SF2_C_LHR"/>
    <property type="match status" value="1"/>
</dbReference>
<dbReference type="PANTHER" id="PTHR47962">
    <property type="entry name" value="ATP-DEPENDENT HELICASE LHR-RELATED-RELATED"/>
    <property type="match status" value="1"/>
</dbReference>
<accession>C7DIU9</accession>
<reference evidence="12 13" key="1">
    <citation type="journal article" date="2009" name="Genome Biol.">
        <title>Community-wide analysis of microbial genome sequence signatures.</title>
        <authorList>
            <person name="Dick G.J."/>
            <person name="Andersson A.F."/>
            <person name="Baker B.J."/>
            <person name="Simmons S.L."/>
            <person name="Thomas B.C."/>
            <person name="Yelton A.P."/>
            <person name="Banfield J.F."/>
        </authorList>
    </citation>
    <scope>NUCLEOTIDE SEQUENCE [LARGE SCALE GENOMIC DNA]</scope>
    <source>
        <strain evidence="12">ARMAN-2</strain>
    </source>
</reference>
<dbReference type="GO" id="GO:0016887">
    <property type="term" value="F:ATP hydrolysis activity"/>
    <property type="evidence" value="ECO:0007669"/>
    <property type="project" value="TreeGrafter"/>
</dbReference>
<keyword evidence="13" id="KW-1185">Reference proteome</keyword>
<dbReference type="GO" id="GO:0005524">
    <property type="term" value="F:ATP binding"/>
    <property type="evidence" value="ECO:0007669"/>
    <property type="project" value="UniProtKB-KW"/>
</dbReference>
<evidence type="ECO:0000259" key="11">
    <source>
        <dbReference type="PROSITE" id="PS51194"/>
    </source>
</evidence>
<keyword evidence="7" id="KW-0234">DNA repair</keyword>
<dbReference type="InterPro" id="IPR017170">
    <property type="entry name" value="Lhr-like"/>
</dbReference>
<evidence type="ECO:0000256" key="2">
    <source>
        <dbReference type="ARBA" id="ARBA00022763"/>
    </source>
</evidence>
<dbReference type="SMART" id="SM00490">
    <property type="entry name" value="HELICc"/>
    <property type="match status" value="1"/>
</dbReference>
<dbReference type="SUPFAM" id="SSF52540">
    <property type="entry name" value="P-loop containing nucleoside triphosphate hydrolases"/>
    <property type="match status" value="1"/>
</dbReference>
<dbReference type="GO" id="GO:0004386">
    <property type="term" value="F:helicase activity"/>
    <property type="evidence" value="ECO:0007669"/>
    <property type="project" value="UniProtKB-KW"/>
</dbReference>
<evidence type="ECO:0000313" key="13">
    <source>
        <dbReference type="Proteomes" id="UP000332487"/>
    </source>
</evidence>
<name>C7DIU9_MICA2</name>
<keyword evidence="2" id="KW-0227">DNA damage</keyword>
<dbReference type="PROSITE" id="PS51192">
    <property type="entry name" value="HELICASE_ATP_BIND_1"/>
    <property type="match status" value="1"/>
</dbReference>
<evidence type="ECO:0000256" key="5">
    <source>
        <dbReference type="ARBA" id="ARBA00022840"/>
    </source>
</evidence>
<protein>
    <submittedName>
        <fullName evidence="12">DEAD/H associated domain protein</fullName>
    </submittedName>
</protein>
<organism evidence="12 13">
    <name type="scientific">Candidatus Micrarchaeum acidiphilum ARMAN-2</name>
    <dbReference type="NCBI Taxonomy" id="425595"/>
    <lineage>
        <taxon>Archaea</taxon>
        <taxon>Candidatus Micrarchaeota</taxon>
        <taxon>Candidatus Micrarchaeia</taxon>
        <taxon>Candidatus Micrarchaeales</taxon>
        <taxon>Candidatus Micrarchaeaceae</taxon>
        <taxon>Candidatus Micrarchaeum</taxon>
    </lineage>
</organism>
<dbReference type="Proteomes" id="UP000332487">
    <property type="component" value="Unassembled WGS sequence"/>
</dbReference>
<dbReference type="InterPro" id="IPR001650">
    <property type="entry name" value="Helicase_C-like"/>
</dbReference>
<evidence type="ECO:0000256" key="8">
    <source>
        <dbReference type="ARBA" id="ARBA00023235"/>
    </source>
</evidence>
<evidence type="ECO:0000256" key="6">
    <source>
        <dbReference type="ARBA" id="ARBA00023125"/>
    </source>
</evidence>
<dbReference type="Pfam" id="PF19306">
    <property type="entry name" value="WHD_Lhr"/>
    <property type="match status" value="1"/>
</dbReference>
<feature type="domain" description="Helicase C-terminal" evidence="11">
    <location>
        <begin position="273"/>
        <end position="429"/>
    </location>
</feature>
<dbReference type="Gene3D" id="3.40.50.300">
    <property type="entry name" value="P-loop containing nucleotide triphosphate hydrolases"/>
    <property type="match status" value="2"/>
</dbReference>
<dbReference type="Pfam" id="PF00271">
    <property type="entry name" value="Helicase_C"/>
    <property type="match status" value="1"/>
</dbReference>
<dbReference type="NCBIfam" id="NF010338">
    <property type="entry name" value="PRK13767.1"/>
    <property type="match status" value="1"/>
</dbReference>
<gene>
    <name evidence="12" type="ORF">UNLARM2_0987</name>
</gene>
<dbReference type="InterPro" id="IPR052511">
    <property type="entry name" value="ATP-dep_Helicase"/>
</dbReference>
<dbReference type="Pfam" id="PF00270">
    <property type="entry name" value="DEAD"/>
    <property type="match status" value="1"/>
</dbReference>
<evidence type="ECO:0000256" key="7">
    <source>
        <dbReference type="ARBA" id="ARBA00023204"/>
    </source>
</evidence>
<evidence type="ECO:0000259" key="10">
    <source>
        <dbReference type="PROSITE" id="PS51192"/>
    </source>
</evidence>
<keyword evidence="1" id="KW-0547">Nucleotide-binding</keyword>
<evidence type="ECO:0000313" key="12">
    <source>
        <dbReference type="EMBL" id="EET89873.1"/>
    </source>
</evidence>
<dbReference type="GO" id="GO:0006281">
    <property type="term" value="P:DNA repair"/>
    <property type="evidence" value="ECO:0007669"/>
    <property type="project" value="UniProtKB-KW"/>
</dbReference>
<sequence>MIEFTSTPFEDSKSLGVLNTYTRKWFLENFKELTPPQKFSFKLIAEKKNVLITAPTGSGKTMSAFVSVISALFDKALKGELEDTVYCIYISPLKALNNDIYRNLVKPLTEIYETIKKEKGVDLIKENIREVTIGVRTGDTLQSERRKQLIKPPNILVTTPESLAILINSERYVENLKHVEYIIIDELHELANNKRGVHLSLSVERLQELIGHNLIRIGLGATLYPLEEAAKFLVGYDNGAPRDCTVVDASWSKSIEIKVMSPVVDMINVQENAIEDSMYKMINGAIGASKSTLIFTNTRSGTERVVFNLKKRFGYSDTIAAHHGSLSRESRLEVEELLKKGALKCAVSSTSLELGIDIGTIDLVIQLGSPKSVTRSVQRIGRAGHSYKSTAKGDVIVLNRDDLVECTIMADAALKKHLDSFSTPQNALDVLSQHIVGMSITRKWNADEAYALVKRAYPYHNLEEGDFYSIIKYLSGSYVDLESRRVYGKIWYDEKENMFGRRGKYAKLIYMLNLGTIPDEVAINVFLAGTNKWIGNIEEEFLARMKPGDIFTLGGRLYKFSHAKGTKCYVEEAKSASPTIPPWFSEQLPLSYELGIAIGKFRKEMSGMIREEIDRRHKKGALSGSGMLRKGSIPKRIDSYLSKLPIDKNAKSAIYAYFAEQELFCGLVPNNELILVEYTSDNLKDSSYLVFHSLFGRRVNDALSRAFAVKFGKMTDEDISIMVNDNGFVLFVDHAMSMSERKVKKLFEEVLSSDLSKLLKENIRKTELMKRRFRHVAARSFMILKNYKGWKQPIGRQQVNAQLLLNAAEEIDPDFPIIRETYREIFGDLMDINRANEVLSRLKDGKIKYQFISTDSPSPFAHSMLTFGHADVVMMKERQQYLKYLHKMVLKKIKSVGK</sequence>
<dbReference type="InterPro" id="IPR013701">
    <property type="entry name" value="Lhr-like_DEAD/DEAH_assoc"/>
</dbReference>
<evidence type="ECO:0000256" key="9">
    <source>
        <dbReference type="ARBA" id="ARBA00093467"/>
    </source>
</evidence>
<dbReference type="CDD" id="cd17922">
    <property type="entry name" value="DEXHc_LHR-like"/>
    <property type="match status" value="1"/>
</dbReference>
<reference evidence="12 13" key="2">
    <citation type="journal article" date="2010" name="Proc. Natl. Acad. Sci. U.S.A.">
        <title>Enigmatic, ultrasmall, uncultivated Archaea.</title>
        <authorList>
            <person name="Baker B.J."/>
            <person name="Comolli L.R."/>
            <person name="Dick G.J."/>
            <person name="Hauser L.J."/>
            <person name="Hyatt D."/>
            <person name="Dill B.D."/>
            <person name="Land M.L."/>
            <person name="Verberkmoes N.C."/>
            <person name="Hettich R.L."/>
            <person name="Banfield J.F."/>
        </authorList>
    </citation>
    <scope>NUCLEOTIDE SEQUENCE [LARGE SCALE GENOMIC DNA]</scope>
    <source>
        <strain evidence="12">ARMAN-2</strain>
    </source>
</reference>
<comment type="similarity">
    <text evidence="9">Belongs to the Lhr helicase family. Lhr-Core subfamily.</text>
</comment>
<dbReference type="InterPro" id="IPR027417">
    <property type="entry name" value="P-loop_NTPase"/>
</dbReference>
<dbReference type="SMART" id="SM00487">
    <property type="entry name" value="DEXDc"/>
    <property type="match status" value="1"/>
</dbReference>
<evidence type="ECO:0000256" key="1">
    <source>
        <dbReference type="ARBA" id="ARBA00022741"/>
    </source>
</evidence>
<keyword evidence="5" id="KW-0067">ATP-binding</keyword>
<keyword evidence="6" id="KW-0238">DNA-binding</keyword>
<dbReference type="GO" id="GO:0003677">
    <property type="term" value="F:DNA binding"/>
    <property type="evidence" value="ECO:0007669"/>
    <property type="project" value="UniProtKB-KW"/>
</dbReference>